<dbReference type="InterPro" id="IPR016187">
    <property type="entry name" value="CTDL_fold"/>
</dbReference>
<dbReference type="SUPFAM" id="SSF56436">
    <property type="entry name" value="C-type lectin-like"/>
    <property type="match status" value="1"/>
</dbReference>
<reference evidence="2" key="1">
    <citation type="submission" date="2023-09" db="UniProtKB">
        <authorList>
            <consortium name="Ensembl"/>
        </authorList>
    </citation>
    <scope>IDENTIFICATION</scope>
</reference>
<proteinExistence type="predicted"/>
<feature type="domain" description="C-type lectin" evidence="1">
    <location>
        <begin position="29"/>
        <end position="97"/>
    </location>
</feature>
<organism evidence="2">
    <name type="scientific">Stegastes partitus</name>
    <name type="common">bicolor damselfish</name>
    <dbReference type="NCBI Taxonomy" id="144197"/>
    <lineage>
        <taxon>Eukaryota</taxon>
        <taxon>Metazoa</taxon>
        <taxon>Chordata</taxon>
        <taxon>Craniata</taxon>
        <taxon>Vertebrata</taxon>
        <taxon>Euteleostomi</taxon>
        <taxon>Actinopterygii</taxon>
        <taxon>Neopterygii</taxon>
        <taxon>Teleostei</taxon>
        <taxon>Neoteleostei</taxon>
        <taxon>Acanthomorphata</taxon>
        <taxon>Ovalentaria</taxon>
        <taxon>Pomacentridae</taxon>
        <taxon>Stegastes</taxon>
    </lineage>
</organism>
<dbReference type="CDD" id="cd00037">
    <property type="entry name" value="CLECT"/>
    <property type="match status" value="1"/>
</dbReference>
<accession>A0A3B5A5C3</accession>
<dbReference type="STRING" id="144197.ENSSPAP00000015496"/>
<dbReference type="GeneTree" id="ENSGT00940000177018"/>
<evidence type="ECO:0000259" key="1">
    <source>
        <dbReference type="PROSITE" id="PS50041"/>
    </source>
</evidence>
<sequence length="108" mass="12270">SKKRVFKLYLTLSCASQTQIAWDFPQPMFTHSCFGFSYNAPDGRKTALTWSDAQHSCSDLAAGSHLADLKTLEDLLFMSSYLLTHDNLLLLWTGLNDQQKTYLKNPHL</sequence>
<dbReference type="Gene3D" id="3.10.100.10">
    <property type="entry name" value="Mannose-Binding Protein A, subunit A"/>
    <property type="match status" value="1"/>
</dbReference>
<dbReference type="AlphaFoldDB" id="A0A3B5A5C3"/>
<name>A0A3B5A5C3_9TELE</name>
<protein>
    <recommendedName>
        <fullName evidence="1">C-type lectin domain-containing protein</fullName>
    </recommendedName>
</protein>
<evidence type="ECO:0000313" key="2">
    <source>
        <dbReference type="Ensembl" id="ENSSPAP00000015496.1"/>
    </source>
</evidence>
<dbReference type="InterPro" id="IPR001304">
    <property type="entry name" value="C-type_lectin-like"/>
</dbReference>
<dbReference type="InterPro" id="IPR016186">
    <property type="entry name" value="C-type_lectin-like/link_sf"/>
</dbReference>
<dbReference type="Ensembl" id="ENSSPAT00000015747.1">
    <property type="protein sequence ID" value="ENSSPAP00000015496.1"/>
    <property type="gene ID" value="ENSSPAG00000011677.1"/>
</dbReference>
<dbReference type="PROSITE" id="PS50041">
    <property type="entry name" value="C_TYPE_LECTIN_2"/>
    <property type="match status" value="1"/>
</dbReference>